<dbReference type="PRINTS" id="PR00038">
    <property type="entry name" value="HTHLUXR"/>
</dbReference>
<dbReference type="InterPro" id="IPR016032">
    <property type="entry name" value="Sig_transdc_resp-reg_C-effctor"/>
</dbReference>
<keyword evidence="3" id="KW-0804">Transcription</keyword>
<reference evidence="5 8" key="2">
    <citation type="submission" date="2023-10" db="EMBL/GenBank/DDBJ databases">
        <authorList>
            <person name="Dale J."/>
        </authorList>
    </citation>
    <scope>NUCLEOTIDE SEQUENCE [LARGE SCALE GENOMIC DNA]</scope>
    <source>
        <strain evidence="5 8">2023EL-00970</strain>
    </source>
</reference>
<dbReference type="OrthoDB" id="6623825at2"/>
<keyword evidence="2 6" id="KW-0238">DNA-binding</keyword>
<dbReference type="PROSITE" id="PS50043">
    <property type="entry name" value="HTH_LUXR_2"/>
    <property type="match status" value="1"/>
</dbReference>
<evidence type="ECO:0000259" key="4">
    <source>
        <dbReference type="PROSITE" id="PS50043"/>
    </source>
</evidence>
<dbReference type="AlphaFoldDB" id="A0A3R9F256"/>
<name>A0A3R9F256_9ENTR</name>
<evidence type="ECO:0000313" key="7">
    <source>
        <dbReference type="Proteomes" id="UP000275331"/>
    </source>
</evidence>
<dbReference type="Proteomes" id="UP001187066">
    <property type="component" value="Unassembled WGS sequence"/>
</dbReference>
<dbReference type="GO" id="GO:0003677">
    <property type="term" value="F:DNA binding"/>
    <property type="evidence" value="ECO:0007669"/>
    <property type="project" value="UniProtKB-KW"/>
</dbReference>
<proteinExistence type="predicted"/>
<dbReference type="PANTHER" id="PTHR44688">
    <property type="entry name" value="DNA-BINDING TRANSCRIPTIONAL ACTIVATOR DEVR_DOSR"/>
    <property type="match status" value="1"/>
</dbReference>
<evidence type="ECO:0000256" key="1">
    <source>
        <dbReference type="ARBA" id="ARBA00023015"/>
    </source>
</evidence>
<feature type="domain" description="HTH luxR-type" evidence="4">
    <location>
        <begin position="144"/>
        <end position="209"/>
    </location>
</feature>
<dbReference type="PANTHER" id="PTHR44688:SF16">
    <property type="entry name" value="DNA-BINDING TRANSCRIPTIONAL ACTIVATOR DEVR_DOSR"/>
    <property type="match status" value="1"/>
</dbReference>
<accession>A0A3R9F256</accession>
<dbReference type="SMART" id="SM00421">
    <property type="entry name" value="HTH_LUXR"/>
    <property type="match status" value="1"/>
</dbReference>
<protein>
    <submittedName>
        <fullName evidence="6">DNA-binding transcriptional activator BglJ</fullName>
    </submittedName>
</protein>
<dbReference type="NCBIfam" id="NF008548">
    <property type="entry name" value="PRK11475.1"/>
    <property type="match status" value="1"/>
</dbReference>
<reference evidence="6 7" key="1">
    <citation type="submission" date="2018-10" db="EMBL/GenBank/DDBJ databases">
        <title>Transmission dynamics of multidrug resistant bacteria on intensive care unit surfaces.</title>
        <authorList>
            <person name="D'Souza A.W."/>
            <person name="Potter R.F."/>
            <person name="Wallace M."/>
            <person name="Shupe A."/>
            <person name="Patel S."/>
            <person name="Sun S."/>
            <person name="Gul D."/>
            <person name="Kwon J.H."/>
            <person name="Andleeb S."/>
            <person name="Burnham C.-A.D."/>
            <person name="Dantas G."/>
        </authorList>
    </citation>
    <scope>NUCLEOTIDE SEQUENCE [LARGE SCALE GENOMIC DNA]</scope>
    <source>
        <strain evidence="6 7">AS_373</strain>
    </source>
</reference>
<evidence type="ECO:0000313" key="8">
    <source>
        <dbReference type="Proteomes" id="UP001187066"/>
    </source>
</evidence>
<keyword evidence="1" id="KW-0805">Transcription regulation</keyword>
<dbReference type="GeneID" id="84666785"/>
<dbReference type="SUPFAM" id="SSF46894">
    <property type="entry name" value="C-terminal effector domain of the bipartite response regulators"/>
    <property type="match status" value="1"/>
</dbReference>
<evidence type="ECO:0000256" key="3">
    <source>
        <dbReference type="ARBA" id="ARBA00023163"/>
    </source>
</evidence>
<dbReference type="EMBL" id="RHXB01000011">
    <property type="protein sequence ID" value="RSE24196.1"/>
    <property type="molecule type" value="Genomic_DNA"/>
</dbReference>
<dbReference type="Proteomes" id="UP000275331">
    <property type="component" value="Unassembled WGS sequence"/>
</dbReference>
<evidence type="ECO:0000256" key="2">
    <source>
        <dbReference type="ARBA" id="ARBA00023125"/>
    </source>
</evidence>
<sequence length="215" mass="24307">MEQFSDQLNIAVVETCGLIAAGIKALFAKQSQYRITFFNSRDEFMQMRAHVPFHGVIFSLSGSREHRRDCLQLFSEIASLQPNMKRIVMVNDTNEAKLITQLSQTIINGVVNKDSPVARFYDELSALLNDSGRAADTNANHWYISNSTRLLSPTERVILRYLTDGYSVSQIASCLERNIKTIRAHKFNAMLKLGVNNDAGLLDAADILRYRNNFL</sequence>
<dbReference type="Pfam" id="PF00196">
    <property type="entry name" value="GerE"/>
    <property type="match status" value="1"/>
</dbReference>
<dbReference type="InterPro" id="IPR000792">
    <property type="entry name" value="Tscrpt_reg_LuxR_C"/>
</dbReference>
<dbReference type="EMBL" id="JAWLOF010000004">
    <property type="protein sequence ID" value="MDV7022593.1"/>
    <property type="molecule type" value="Genomic_DNA"/>
</dbReference>
<dbReference type="PROSITE" id="PS00622">
    <property type="entry name" value="HTH_LUXR_1"/>
    <property type="match status" value="1"/>
</dbReference>
<evidence type="ECO:0000313" key="5">
    <source>
        <dbReference type="EMBL" id="MDV7022593.1"/>
    </source>
</evidence>
<comment type="caution">
    <text evidence="6">The sequence shown here is derived from an EMBL/GenBank/DDBJ whole genome shotgun (WGS) entry which is preliminary data.</text>
</comment>
<evidence type="ECO:0000313" key="6">
    <source>
        <dbReference type="EMBL" id="RSE24196.1"/>
    </source>
</evidence>
<dbReference type="GO" id="GO:0006355">
    <property type="term" value="P:regulation of DNA-templated transcription"/>
    <property type="evidence" value="ECO:0007669"/>
    <property type="project" value="InterPro"/>
</dbReference>
<dbReference type="CDD" id="cd06170">
    <property type="entry name" value="LuxR_C_like"/>
    <property type="match status" value="1"/>
</dbReference>
<keyword evidence="8" id="KW-1185">Reference proteome</keyword>
<dbReference type="RefSeq" id="WP_125294315.1">
    <property type="nucleotide sequence ID" value="NZ_CP100494.1"/>
</dbReference>
<organism evidence="6 7">
    <name type="scientific">Atlantibacter subterraneus</name>
    <dbReference type="NCBI Taxonomy" id="255519"/>
    <lineage>
        <taxon>Bacteria</taxon>
        <taxon>Pseudomonadati</taxon>
        <taxon>Pseudomonadota</taxon>
        <taxon>Gammaproteobacteria</taxon>
        <taxon>Enterobacterales</taxon>
        <taxon>Enterobacteriaceae</taxon>
        <taxon>Atlantibacter</taxon>
    </lineage>
</organism>
<dbReference type="Gene3D" id="3.40.50.2300">
    <property type="match status" value="1"/>
</dbReference>
<gene>
    <name evidence="6" type="primary">bglJ</name>
    <name evidence="6" type="ORF">EGT71_16570</name>
    <name evidence="5" type="ORF">R4P48_07835</name>
</gene>